<evidence type="ECO:0000313" key="2">
    <source>
        <dbReference type="Proteomes" id="UP000678679"/>
    </source>
</evidence>
<sequence length="169" mass="18525">MKNLLNTIKVNFKSTKEATINFFKRDDVKTVAVVAAKAVAFSIVAGAAVYAFGHFVVPAVAGVFAGAQAWFNTSHETPAMDNDMTPVNNSHDVDLATDLATNNIIKDAHNIYGYTESQLADFASHVLHAESVLDNSNFDNMYVETNADVYQAQWELSLASWRGYEIQSV</sequence>
<name>A0AAX1NE73_9BACT</name>
<keyword evidence="2" id="KW-1185">Reference proteome</keyword>
<dbReference type="EMBL" id="CP076133">
    <property type="protein sequence ID" value="QWG04597.1"/>
    <property type="molecule type" value="Genomic_DNA"/>
</dbReference>
<dbReference type="Proteomes" id="UP000678679">
    <property type="component" value="Chromosome 2"/>
</dbReference>
<reference evidence="1 2" key="1">
    <citation type="submission" date="2021-05" db="EMBL/GenBank/DDBJ databases">
        <title>Comparative genomic studies on the polysaccharide-degrading batcterial strains of the Flammeovirga genus.</title>
        <authorList>
            <person name="Zewei F."/>
            <person name="Zheng Z."/>
            <person name="Yu L."/>
            <person name="Ruyue G."/>
            <person name="Yanhong M."/>
            <person name="Yuanyuan C."/>
            <person name="Jingyan G."/>
            <person name="Wenjun H."/>
        </authorList>
    </citation>
    <scope>NUCLEOTIDE SEQUENCE [LARGE SCALE GENOMIC DNA]</scope>
    <source>
        <strain evidence="1 2">NBRC:100898</strain>
    </source>
</reference>
<dbReference type="RefSeq" id="WP_169665489.1">
    <property type="nucleotide sequence ID" value="NZ_CP076133.1"/>
</dbReference>
<accession>A0AAX1NE73</accession>
<protein>
    <submittedName>
        <fullName evidence="1">Uncharacterized protein</fullName>
    </submittedName>
</protein>
<organism evidence="1 2">
    <name type="scientific">Flammeovirga yaeyamensis</name>
    <dbReference type="NCBI Taxonomy" id="367791"/>
    <lineage>
        <taxon>Bacteria</taxon>
        <taxon>Pseudomonadati</taxon>
        <taxon>Bacteroidota</taxon>
        <taxon>Cytophagia</taxon>
        <taxon>Cytophagales</taxon>
        <taxon>Flammeovirgaceae</taxon>
        <taxon>Flammeovirga</taxon>
    </lineage>
</organism>
<dbReference type="KEGG" id="fya:KMW28_27245"/>
<dbReference type="AlphaFoldDB" id="A0AAX1NE73"/>
<proteinExistence type="predicted"/>
<gene>
    <name evidence="1" type="ORF">KMW28_27245</name>
</gene>
<evidence type="ECO:0000313" key="1">
    <source>
        <dbReference type="EMBL" id="QWG04597.1"/>
    </source>
</evidence>